<gene>
    <name evidence="1" type="ORF">BkAM31D_19550</name>
</gene>
<evidence type="ECO:0000313" key="2">
    <source>
        <dbReference type="Proteomes" id="UP000193006"/>
    </source>
</evidence>
<dbReference type="EMBL" id="CP020814">
    <property type="protein sequence ID" value="ARK31853.1"/>
    <property type="molecule type" value="Genomic_DNA"/>
</dbReference>
<name>A0A1X9MI00_9BACI</name>
<evidence type="ECO:0000313" key="1">
    <source>
        <dbReference type="EMBL" id="ARK31853.1"/>
    </source>
</evidence>
<accession>A0A1X9MI00</accession>
<dbReference type="AlphaFoldDB" id="A0A1X9MI00"/>
<keyword evidence="2" id="KW-1185">Reference proteome</keyword>
<organism evidence="1 2">
    <name type="scientific">Halalkalibacter krulwichiae</name>
    <dbReference type="NCBI Taxonomy" id="199441"/>
    <lineage>
        <taxon>Bacteria</taxon>
        <taxon>Bacillati</taxon>
        <taxon>Bacillota</taxon>
        <taxon>Bacilli</taxon>
        <taxon>Bacillales</taxon>
        <taxon>Bacillaceae</taxon>
        <taxon>Halalkalibacter</taxon>
    </lineage>
</organism>
<dbReference type="Proteomes" id="UP000193006">
    <property type="component" value="Chromosome"/>
</dbReference>
<dbReference type="RefSeq" id="WP_066156289.1">
    <property type="nucleotide sequence ID" value="NZ_CP020814.1"/>
</dbReference>
<sequence length="134" mass="14994">MIDCVYTVREHTLGGSSGTYLERDGFRPFFVNGVAIIKHRIKPIDTGYLLSFEVETELGEIIALKRWTTRHDSEYTAEMAVIEAAERAARQYDDRVTCLVRGKPVASVIPVLKAKETARANKEAEECESTAISN</sequence>
<protein>
    <submittedName>
        <fullName evidence="1">Uncharacterized protein</fullName>
    </submittedName>
</protein>
<reference evidence="1 2" key="1">
    <citation type="submission" date="2017-04" db="EMBL/GenBank/DDBJ databases">
        <title>Bacillus krulwichiae AM31D Genome sequencing and assembly.</title>
        <authorList>
            <person name="Krulwich T.A."/>
            <person name="Anastor L."/>
            <person name="Ehrlich R."/>
            <person name="Ehrlich G.D."/>
            <person name="Janto B."/>
        </authorList>
    </citation>
    <scope>NUCLEOTIDE SEQUENCE [LARGE SCALE GENOMIC DNA]</scope>
    <source>
        <strain evidence="1 2">AM31D</strain>
    </source>
</reference>
<dbReference type="KEGG" id="bkw:BkAM31D_19550"/>
<dbReference type="STRING" id="199441.BkAM31D_19550"/>
<proteinExistence type="predicted"/>